<dbReference type="GO" id="GO:0048029">
    <property type="term" value="F:monosaccharide binding"/>
    <property type="evidence" value="ECO:0007669"/>
    <property type="project" value="TreeGrafter"/>
</dbReference>
<evidence type="ECO:0000256" key="2">
    <source>
        <dbReference type="ARBA" id="ARBA00006604"/>
    </source>
</evidence>
<keyword evidence="3 8" id="KW-0312">Gluconeogenesis</keyword>
<dbReference type="Gene3D" id="3.40.50.10490">
    <property type="entry name" value="Glucose-6-phosphate isomerase like protein, domain 1"/>
    <property type="match status" value="2"/>
</dbReference>
<dbReference type="PRINTS" id="PR00662">
    <property type="entry name" value="G6PISOMERASE"/>
</dbReference>
<dbReference type="InterPro" id="IPR035482">
    <property type="entry name" value="SIS_PGI_2"/>
</dbReference>
<dbReference type="FunFam" id="3.40.50.10490:FF:000016">
    <property type="entry name" value="Glucose-6-phosphate isomerase"/>
    <property type="match status" value="1"/>
</dbReference>
<evidence type="ECO:0000256" key="7">
    <source>
        <dbReference type="ARBA" id="ARBA00029321"/>
    </source>
</evidence>
<evidence type="ECO:0000256" key="6">
    <source>
        <dbReference type="ARBA" id="ARBA00023235"/>
    </source>
</evidence>
<dbReference type="InterPro" id="IPR035476">
    <property type="entry name" value="SIS_PGI_1"/>
</dbReference>
<keyword evidence="5 8" id="KW-0324">Glycolysis</keyword>
<comment type="pathway">
    <text evidence="1 8 9">Carbohydrate degradation; glycolysis; D-glyceraldehyde 3-phosphate and glycerone phosphate from D-glucose: step 2/4.</text>
</comment>
<dbReference type="CDD" id="cd05015">
    <property type="entry name" value="SIS_PGI_1"/>
    <property type="match status" value="1"/>
</dbReference>
<dbReference type="GO" id="GO:0097367">
    <property type="term" value="F:carbohydrate derivative binding"/>
    <property type="evidence" value="ECO:0007669"/>
    <property type="project" value="InterPro"/>
</dbReference>
<dbReference type="GO" id="GO:0005829">
    <property type="term" value="C:cytosol"/>
    <property type="evidence" value="ECO:0007669"/>
    <property type="project" value="TreeGrafter"/>
</dbReference>
<feature type="active site" evidence="8">
    <location>
        <position position="447"/>
    </location>
</feature>
<evidence type="ECO:0000256" key="3">
    <source>
        <dbReference type="ARBA" id="ARBA00022432"/>
    </source>
</evidence>
<dbReference type="EC" id="5.3.1.9" evidence="8"/>
<dbReference type="HAMAP" id="MF_00473">
    <property type="entry name" value="G6P_isomerase"/>
    <property type="match status" value="1"/>
</dbReference>
<comment type="function">
    <text evidence="8">Catalyzes the reversible isomerization of glucose-6-phosphate to fructose-6-phosphate.</text>
</comment>
<dbReference type="PROSITE" id="PS51463">
    <property type="entry name" value="P_GLUCOSE_ISOMERASE_3"/>
    <property type="match status" value="1"/>
</dbReference>
<dbReference type="PROSITE" id="PS00765">
    <property type="entry name" value="P_GLUCOSE_ISOMERASE_1"/>
    <property type="match status" value="1"/>
</dbReference>
<reference evidence="10" key="1">
    <citation type="submission" date="2020-04" db="EMBL/GenBank/DDBJ databases">
        <authorList>
            <person name="Zhang T."/>
        </authorList>
    </citation>
    <scope>NUCLEOTIDE SEQUENCE</scope>
    <source>
        <strain evidence="10">HKST-UBA02</strain>
    </source>
</reference>
<accession>A0A956NGI7</accession>
<gene>
    <name evidence="8" type="primary">pgi</name>
    <name evidence="10" type="ORF">KDA27_24430</name>
</gene>
<dbReference type="GO" id="GO:0006096">
    <property type="term" value="P:glycolytic process"/>
    <property type="evidence" value="ECO:0007669"/>
    <property type="project" value="UniProtKB-UniRule"/>
</dbReference>
<evidence type="ECO:0000256" key="4">
    <source>
        <dbReference type="ARBA" id="ARBA00022490"/>
    </source>
</evidence>
<dbReference type="GO" id="GO:0004347">
    <property type="term" value="F:glucose-6-phosphate isomerase activity"/>
    <property type="evidence" value="ECO:0007669"/>
    <property type="project" value="UniProtKB-UniRule"/>
</dbReference>
<feature type="active site" description="Proton donor" evidence="8">
    <location>
        <position position="301"/>
    </location>
</feature>
<protein>
    <recommendedName>
        <fullName evidence="8">Glucose-6-phosphate isomerase</fullName>
        <shortName evidence="8">GPI</shortName>
        <ecNumber evidence="8">5.3.1.9</ecNumber>
    </recommendedName>
    <alternativeName>
        <fullName evidence="8">Phosphoglucose isomerase</fullName>
        <shortName evidence="8">PGI</shortName>
    </alternativeName>
    <alternativeName>
        <fullName evidence="8">Phosphohexose isomerase</fullName>
        <shortName evidence="8">PHI</shortName>
    </alternativeName>
</protein>
<organism evidence="10 11">
    <name type="scientific">Eiseniibacteriota bacterium</name>
    <dbReference type="NCBI Taxonomy" id="2212470"/>
    <lineage>
        <taxon>Bacteria</taxon>
        <taxon>Candidatus Eiseniibacteriota</taxon>
    </lineage>
</organism>
<comment type="catalytic activity">
    <reaction evidence="7 8 9">
        <text>alpha-D-glucose 6-phosphate = beta-D-fructose 6-phosphate</text>
        <dbReference type="Rhea" id="RHEA:11816"/>
        <dbReference type="ChEBI" id="CHEBI:57634"/>
        <dbReference type="ChEBI" id="CHEBI:58225"/>
        <dbReference type="EC" id="5.3.1.9"/>
    </reaction>
</comment>
<comment type="similarity">
    <text evidence="2 8 9">Belongs to the GPI family.</text>
</comment>
<evidence type="ECO:0000313" key="10">
    <source>
        <dbReference type="EMBL" id="MCA9758965.1"/>
    </source>
</evidence>
<evidence type="ECO:0000256" key="1">
    <source>
        <dbReference type="ARBA" id="ARBA00004926"/>
    </source>
</evidence>
<dbReference type="Proteomes" id="UP000739538">
    <property type="component" value="Unassembled WGS sequence"/>
</dbReference>
<dbReference type="PROSITE" id="PS00174">
    <property type="entry name" value="P_GLUCOSE_ISOMERASE_2"/>
    <property type="match status" value="1"/>
</dbReference>
<reference evidence="10" key="2">
    <citation type="journal article" date="2021" name="Microbiome">
        <title>Successional dynamics and alternative stable states in a saline activated sludge microbial community over 9 years.</title>
        <authorList>
            <person name="Wang Y."/>
            <person name="Ye J."/>
            <person name="Ju F."/>
            <person name="Liu L."/>
            <person name="Boyd J.A."/>
            <person name="Deng Y."/>
            <person name="Parks D.H."/>
            <person name="Jiang X."/>
            <person name="Yin X."/>
            <person name="Woodcroft B.J."/>
            <person name="Tyson G.W."/>
            <person name="Hugenholtz P."/>
            <person name="Polz M.F."/>
            <person name="Zhang T."/>
        </authorList>
    </citation>
    <scope>NUCLEOTIDE SEQUENCE</scope>
    <source>
        <strain evidence="10">HKST-UBA02</strain>
    </source>
</reference>
<evidence type="ECO:0000256" key="9">
    <source>
        <dbReference type="RuleBase" id="RU000612"/>
    </source>
</evidence>
<keyword evidence="6 8" id="KW-0413">Isomerase</keyword>
<evidence type="ECO:0000256" key="5">
    <source>
        <dbReference type="ARBA" id="ARBA00023152"/>
    </source>
</evidence>
<dbReference type="EMBL" id="JAGQHS010000238">
    <property type="protein sequence ID" value="MCA9758965.1"/>
    <property type="molecule type" value="Genomic_DNA"/>
</dbReference>
<keyword evidence="4 8" id="KW-0963">Cytoplasm</keyword>
<evidence type="ECO:0000313" key="11">
    <source>
        <dbReference type="Proteomes" id="UP000739538"/>
    </source>
</evidence>
<dbReference type="PANTHER" id="PTHR11469">
    <property type="entry name" value="GLUCOSE-6-PHOSPHATE ISOMERASE"/>
    <property type="match status" value="1"/>
</dbReference>
<feature type="active site" evidence="8">
    <location>
        <position position="331"/>
    </location>
</feature>
<comment type="pathway">
    <text evidence="8">Carbohydrate biosynthesis; gluconeogenesis.</text>
</comment>
<dbReference type="InterPro" id="IPR046348">
    <property type="entry name" value="SIS_dom_sf"/>
</dbReference>
<dbReference type="GO" id="GO:0006094">
    <property type="term" value="P:gluconeogenesis"/>
    <property type="evidence" value="ECO:0007669"/>
    <property type="project" value="UniProtKB-UniRule"/>
</dbReference>
<sequence>MSYSSTERHRAESPLRLDLTNILDEVVGPKHGLSTREMESWLDRLRDALKAVEAERLGFLDLPERRDLLAQVERVSEKTLGGIDTVVVLGIGGSALGPRAIFETAWGPFGLGDVRKTGGPARSLLIADNIDPDGFVQLLSQLDLKRTLFNVISKSGSTVETMAQLSIAWRELAAVVGEEDVRKHLAFTTDPVRGFLRETAMRHDIAVMDIPENVGGRFSVLTPVGLFPAMATGLDPKLLLDGAFQMHERCTNQEVESNPAALLALIHFLMDRLKGKSVAVMMPYSDRLKTFAEWFGQLWAESLGKNQSPDGEERAPVGQTPVRALGTTDQHSQIQLYTEGPNDKLLTLVRVEDPGVDVALGAPPLTGEGKGLAYLEGHSLGEVFRIEQTATEMALVRASRPTITWRAGSVGPHVLGQLFQVYEMATAIAGQLYNVDAFNQPGVEEGKNLTYGALGRAGYEEKGEELASYQNRAESWIVGGAK</sequence>
<dbReference type="PANTHER" id="PTHR11469:SF1">
    <property type="entry name" value="GLUCOSE-6-PHOSPHATE ISOMERASE"/>
    <property type="match status" value="1"/>
</dbReference>
<dbReference type="InterPro" id="IPR018189">
    <property type="entry name" value="Phosphoglucose_isomerase_CS"/>
</dbReference>
<dbReference type="GO" id="GO:0051156">
    <property type="term" value="P:glucose 6-phosphate metabolic process"/>
    <property type="evidence" value="ECO:0007669"/>
    <property type="project" value="TreeGrafter"/>
</dbReference>
<dbReference type="Pfam" id="PF00342">
    <property type="entry name" value="PGI"/>
    <property type="match status" value="1"/>
</dbReference>
<name>A0A956NGI7_UNCEI</name>
<evidence type="ECO:0000256" key="8">
    <source>
        <dbReference type="HAMAP-Rule" id="MF_00473"/>
    </source>
</evidence>
<dbReference type="AlphaFoldDB" id="A0A956NGI7"/>
<comment type="caution">
    <text evidence="10">The sequence shown here is derived from an EMBL/GenBank/DDBJ whole genome shotgun (WGS) entry which is preliminary data.</text>
</comment>
<dbReference type="InterPro" id="IPR001672">
    <property type="entry name" value="G6P_Isomerase"/>
</dbReference>
<dbReference type="CDD" id="cd05016">
    <property type="entry name" value="SIS_PGI_2"/>
    <property type="match status" value="1"/>
</dbReference>
<comment type="subcellular location">
    <subcellularLocation>
        <location evidence="8">Cytoplasm</location>
    </subcellularLocation>
</comment>
<dbReference type="SUPFAM" id="SSF53697">
    <property type="entry name" value="SIS domain"/>
    <property type="match status" value="1"/>
</dbReference>
<proteinExistence type="inferred from homology"/>